<name>A0ABU6GRI9_9BACL</name>
<accession>A0ABU6GRI9</accession>
<organism evidence="1 2">
    <name type="scientific">Paenibacillus dokdonensis</name>
    <dbReference type="NCBI Taxonomy" id="2567944"/>
    <lineage>
        <taxon>Bacteria</taxon>
        <taxon>Bacillati</taxon>
        <taxon>Bacillota</taxon>
        <taxon>Bacilli</taxon>
        <taxon>Bacillales</taxon>
        <taxon>Paenibacillaceae</taxon>
        <taxon>Paenibacillus</taxon>
    </lineage>
</organism>
<comment type="caution">
    <text evidence="1">The sequence shown here is derived from an EMBL/GenBank/DDBJ whole genome shotgun (WGS) entry which is preliminary data.</text>
</comment>
<proteinExistence type="predicted"/>
<reference evidence="1 2" key="1">
    <citation type="submission" date="2023-03" db="EMBL/GenBank/DDBJ databases">
        <title>Bacillus Genome Sequencing.</title>
        <authorList>
            <person name="Dunlap C."/>
        </authorList>
    </citation>
    <scope>NUCLEOTIDE SEQUENCE [LARGE SCALE GENOMIC DNA]</scope>
    <source>
        <strain evidence="1 2">BD-525</strain>
    </source>
</reference>
<dbReference type="Proteomes" id="UP001344632">
    <property type="component" value="Unassembled WGS sequence"/>
</dbReference>
<dbReference type="EMBL" id="JARLKZ010000009">
    <property type="protein sequence ID" value="MEC0241330.1"/>
    <property type="molecule type" value="Genomic_DNA"/>
</dbReference>
<keyword evidence="2" id="KW-1185">Reference proteome</keyword>
<evidence type="ECO:0000313" key="2">
    <source>
        <dbReference type="Proteomes" id="UP001344632"/>
    </source>
</evidence>
<sequence>MRQSSHAFALKLMPLIPLESVKEAVKLERAGEIPFPLWNGYSKGKGSSPYQLR</sequence>
<evidence type="ECO:0000313" key="1">
    <source>
        <dbReference type="EMBL" id="MEC0241330.1"/>
    </source>
</evidence>
<dbReference type="RefSeq" id="WP_168928961.1">
    <property type="nucleotide sequence ID" value="NZ_JARLKZ010000009.1"/>
</dbReference>
<protein>
    <submittedName>
        <fullName evidence="1">Uncharacterized protein</fullName>
    </submittedName>
</protein>
<gene>
    <name evidence="1" type="ORF">P4H66_15920</name>
</gene>